<gene>
    <name evidence="1" type="ORF">EG68_03084</name>
</gene>
<name>A0A8S9YW20_9TREM</name>
<comment type="caution">
    <text evidence="1">The sequence shown here is derived from an EMBL/GenBank/DDBJ whole genome shotgun (WGS) entry which is preliminary data.</text>
</comment>
<proteinExistence type="predicted"/>
<dbReference type="EMBL" id="JTDE01001273">
    <property type="protein sequence ID" value="KAF7259285.1"/>
    <property type="molecule type" value="Genomic_DNA"/>
</dbReference>
<sequence length="117" mass="13222">MVLTNRYSTSKITKVDIQTDTKQEIQHANQIRPGKTHANEMDTVEISPTSFDLLMGVFHLPLATNSVSAPYAPPNKRFAQPNCWTNRTRATVQAEPKVLFCVLWLPLWNTPHFPSAC</sequence>
<dbReference type="AlphaFoldDB" id="A0A8S9YW20"/>
<protein>
    <submittedName>
        <fullName evidence="1">Uncharacterized protein</fullName>
    </submittedName>
</protein>
<organism evidence="1 2">
    <name type="scientific">Paragonimus skrjabini miyazakii</name>
    <dbReference type="NCBI Taxonomy" id="59628"/>
    <lineage>
        <taxon>Eukaryota</taxon>
        <taxon>Metazoa</taxon>
        <taxon>Spiralia</taxon>
        <taxon>Lophotrochozoa</taxon>
        <taxon>Platyhelminthes</taxon>
        <taxon>Trematoda</taxon>
        <taxon>Digenea</taxon>
        <taxon>Plagiorchiida</taxon>
        <taxon>Troglotremata</taxon>
        <taxon>Troglotrematidae</taxon>
        <taxon>Paragonimus</taxon>
    </lineage>
</organism>
<evidence type="ECO:0000313" key="2">
    <source>
        <dbReference type="Proteomes" id="UP000822476"/>
    </source>
</evidence>
<accession>A0A8S9YW20</accession>
<reference evidence="1" key="1">
    <citation type="submission" date="2019-07" db="EMBL/GenBank/DDBJ databases">
        <title>Annotation for the trematode Paragonimus miyazaki's.</title>
        <authorList>
            <person name="Choi Y.-J."/>
        </authorList>
    </citation>
    <scope>NUCLEOTIDE SEQUENCE</scope>
    <source>
        <strain evidence="1">Japan</strain>
    </source>
</reference>
<dbReference type="Proteomes" id="UP000822476">
    <property type="component" value="Unassembled WGS sequence"/>
</dbReference>
<keyword evidence="2" id="KW-1185">Reference proteome</keyword>
<evidence type="ECO:0000313" key="1">
    <source>
        <dbReference type="EMBL" id="KAF7259285.1"/>
    </source>
</evidence>